<gene>
    <name evidence="3" type="ORF">FOMG_16479</name>
</gene>
<dbReference type="PANTHER" id="PTHR47751">
    <property type="entry name" value="SUPERFAMILY HYDROLASE, PUTATIVE (AFU_ORTHOLOGUE AFUA_2G16580)-RELATED"/>
    <property type="match status" value="1"/>
</dbReference>
<dbReference type="PANTHER" id="PTHR47751:SF1">
    <property type="entry name" value="SUPERFAMILY HYDROLASE, PUTATIVE (AFU_ORTHOLOGUE AFUA_2G16580)-RELATED"/>
    <property type="match status" value="1"/>
</dbReference>
<dbReference type="HOGENOM" id="CLU_048587_0_0_1"/>
<proteinExistence type="inferred from homology"/>
<reference evidence="3" key="1">
    <citation type="submission" date="2012-04" db="EMBL/GenBank/DDBJ databases">
        <title>The Genome Sequence of Fusarium oxysporum melonis.</title>
        <authorList>
            <consortium name="The Broad Institute Genome Sequencing Platform"/>
            <person name="Ma L.-J."/>
            <person name="Gale L.R."/>
            <person name="Schwartz D.C."/>
            <person name="Zhou S."/>
            <person name="Corby-Kistler H."/>
            <person name="Young S.K."/>
            <person name="Zeng Q."/>
            <person name="Gargeya S."/>
            <person name="Fitzgerald M."/>
            <person name="Haas B."/>
            <person name="Abouelleil A."/>
            <person name="Alvarado L."/>
            <person name="Arachchi H.M."/>
            <person name="Berlin A."/>
            <person name="Brown A."/>
            <person name="Chapman S.B."/>
            <person name="Chen Z."/>
            <person name="Dunbar C."/>
            <person name="Freedman E."/>
            <person name="Gearin G."/>
            <person name="Goldberg J."/>
            <person name="Griggs A."/>
            <person name="Gujja S."/>
            <person name="Heiman D."/>
            <person name="Howarth C."/>
            <person name="Larson L."/>
            <person name="Lui A."/>
            <person name="MacDonald P.J.P."/>
            <person name="Montmayeur A."/>
            <person name="Murphy C."/>
            <person name="Neiman D."/>
            <person name="Pearson M."/>
            <person name="Priest M."/>
            <person name="Roberts A."/>
            <person name="Saif S."/>
            <person name="Shea T."/>
            <person name="Shenoy N."/>
            <person name="Sisk P."/>
            <person name="Stolte C."/>
            <person name="Sykes S."/>
            <person name="Wortman J."/>
            <person name="Nusbaum C."/>
            <person name="Birren B."/>
        </authorList>
    </citation>
    <scope>NUCLEOTIDE SEQUENCE</scope>
    <source>
        <strain evidence="3">26406</strain>
    </source>
</reference>
<dbReference type="Gene3D" id="1.10.10.800">
    <property type="match status" value="1"/>
</dbReference>
<accession>X0A1A4</accession>
<feature type="domain" description="Dienelactone hydrolase" evidence="2">
    <location>
        <begin position="27"/>
        <end position="138"/>
    </location>
</feature>
<dbReference type="InterPro" id="IPR051411">
    <property type="entry name" value="Polyketide_trans_af380"/>
</dbReference>
<dbReference type="SUPFAM" id="SSF53474">
    <property type="entry name" value="alpha/beta-Hydrolases"/>
    <property type="match status" value="1"/>
</dbReference>
<dbReference type="AlphaFoldDB" id="X0A1A4"/>
<evidence type="ECO:0000256" key="1">
    <source>
        <dbReference type="ARBA" id="ARBA00029464"/>
    </source>
</evidence>
<dbReference type="OrthoDB" id="2498029at2759"/>
<comment type="similarity">
    <text evidence="1">Belongs to the polyketide transferase af380 family.</text>
</comment>
<dbReference type="Gene3D" id="3.40.50.1820">
    <property type="entry name" value="alpha/beta hydrolase"/>
    <property type="match status" value="1"/>
</dbReference>
<reference evidence="3" key="2">
    <citation type="submission" date="2012-05" db="EMBL/GenBank/DDBJ databases">
        <title>Annotation of the Genome Sequence of Fusarium oxysporum f. sp. melonis 26406.</title>
        <authorList>
            <consortium name="The Broad Institute Genomics Platform"/>
            <person name="Ma L.-J."/>
            <person name="Corby-Kistler H."/>
            <person name="Broz K."/>
            <person name="Gale L.R."/>
            <person name="Jonkers W."/>
            <person name="O'Donnell K."/>
            <person name="Ploetz R."/>
            <person name="Steinberg C."/>
            <person name="Schwartz D.C."/>
            <person name="VanEtten H."/>
            <person name="Zhou S."/>
            <person name="Young S.K."/>
            <person name="Zeng Q."/>
            <person name="Gargeya S."/>
            <person name="Fitzgerald M."/>
            <person name="Abouelleil A."/>
            <person name="Alvarado L."/>
            <person name="Chapman S.B."/>
            <person name="Gainer-Dewar J."/>
            <person name="Goldberg J."/>
            <person name="Griggs A."/>
            <person name="Gujja S."/>
            <person name="Hansen M."/>
            <person name="Howarth C."/>
            <person name="Imamovic A."/>
            <person name="Ireland A."/>
            <person name="Larimer J."/>
            <person name="McCowan C."/>
            <person name="Murphy C."/>
            <person name="Pearson M."/>
            <person name="Poon T.W."/>
            <person name="Priest M."/>
            <person name="Roberts A."/>
            <person name="Saif S."/>
            <person name="Shea T."/>
            <person name="Sykes S."/>
            <person name="Wortman J."/>
            <person name="Nusbaum C."/>
            <person name="Birren B."/>
        </authorList>
    </citation>
    <scope>NUCLEOTIDE SEQUENCE</scope>
    <source>
        <strain evidence="3">26406</strain>
    </source>
</reference>
<dbReference type="InterPro" id="IPR002925">
    <property type="entry name" value="Dienelactn_hydro"/>
</dbReference>
<dbReference type="GO" id="GO:0016787">
    <property type="term" value="F:hydrolase activity"/>
    <property type="evidence" value="ECO:0007669"/>
    <property type="project" value="InterPro"/>
</dbReference>
<protein>
    <recommendedName>
        <fullName evidence="2">Dienelactone hydrolase domain-containing protein</fullName>
    </recommendedName>
</protein>
<name>X0A1A4_FUSOX</name>
<dbReference type="VEuPathDB" id="FungiDB:FOMG_16479"/>
<evidence type="ECO:0000259" key="2">
    <source>
        <dbReference type="Pfam" id="PF01738"/>
    </source>
</evidence>
<dbReference type="EMBL" id="JH659353">
    <property type="protein sequence ID" value="EXK27041.1"/>
    <property type="molecule type" value="Genomic_DNA"/>
</dbReference>
<organism evidence="3">
    <name type="scientific">Fusarium oxysporum f. sp. melonis 26406</name>
    <dbReference type="NCBI Taxonomy" id="1089452"/>
    <lineage>
        <taxon>Eukaryota</taxon>
        <taxon>Fungi</taxon>
        <taxon>Dikarya</taxon>
        <taxon>Ascomycota</taxon>
        <taxon>Pezizomycotina</taxon>
        <taxon>Sordariomycetes</taxon>
        <taxon>Hypocreomycetidae</taxon>
        <taxon>Hypocreales</taxon>
        <taxon>Nectriaceae</taxon>
        <taxon>Fusarium</taxon>
        <taxon>Fusarium oxysporum species complex</taxon>
    </lineage>
</organism>
<evidence type="ECO:0000313" key="3">
    <source>
        <dbReference type="EMBL" id="EXK27041.1"/>
    </source>
</evidence>
<sequence>MSSSTKVSFLSNGIKVVGDLYSPAPATPDRRGAALVIGHPFTGVKEQTATLYAKYFAQNGFYALAFDAAYQGESEGEPRSLENPAQRVEDFKSAITYLTTLTGKVDPERIGAVGVCAGGGYACAAAASDVRIKAVVPIVPFCTGRAGRHNGGNESDKFNPEAIVGSLKLSADTRNAIAQGKLVEPITMTPDSLDQLPPDASFMRKGFHYYKGEGFHPRSTGKVHPLSFDHMVTFDSFAFNNLISPRPMLVFGGETAETLHFAKTAYERANEPKKLVIVKDKGHFDLYSDASEVGSVATEWLTKYLCN</sequence>
<dbReference type="Pfam" id="PF01738">
    <property type="entry name" value="DLH"/>
    <property type="match status" value="1"/>
</dbReference>
<dbReference type="Proteomes" id="UP000030703">
    <property type="component" value="Unassembled WGS sequence"/>
</dbReference>
<dbReference type="InterPro" id="IPR029058">
    <property type="entry name" value="AB_hydrolase_fold"/>
</dbReference>